<evidence type="ECO:0000313" key="2">
    <source>
        <dbReference type="Proteomes" id="UP000068067"/>
    </source>
</evidence>
<keyword evidence="2" id="KW-1185">Reference proteome</keyword>
<geneLocation type="plasmid" evidence="1 2">
    <name>pCdes2</name>
</geneLocation>
<reference evidence="1 2" key="1">
    <citation type="submission" date="2014-08" db="EMBL/GenBank/DDBJ databases">
        <title>Complete genome sequence of Corynebacterium deserti GIMN1.010 (=DSM 45689), isolated from desert sand in western China.</title>
        <authorList>
            <person name="Ruckert C."/>
            <person name="Albersmeier A."/>
            <person name="Kalinowski J."/>
        </authorList>
    </citation>
    <scope>NUCLEOTIDE SEQUENCE [LARGE SCALE GENOMIC DNA]</scope>
    <source>
        <strain evidence="1 2">GIMN1.010</strain>
        <plasmid evidence="1 2">pCdes2</plasmid>
    </source>
</reference>
<protein>
    <submittedName>
        <fullName evidence="1">Uncharacterized protein</fullName>
    </submittedName>
</protein>
<organism evidence="1 2">
    <name type="scientific">Corynebacterium deserti GIMN1.010</name>
    <dbReference type="NCBI Taxonomy" id="931089"/>
    <lineage>
        <taxon>Bacteria</taxon>
        <taxon>Bacillati</taxon>
        <taxon>Actinomycetota</taxon>
        <taxon>Actinomycetes</taxon>
        <taxon>Mycobacteriales</taxon>
        <taxon>Corynebacteriaceae</taxon>
        <taxon>Corynebacterium</taxon>
    </lineage>
</organism>
<dbReference type="KEGG" id="cdx:CDES_14405"/>
<sequence length="75" mass="8323">MLAIPTIGRRVVAVIKRAPTKAVREIRIMIQQLPQSTARRGKQTHMPGFAAFVCVHRIDQPDRLGFAVLGINAHP</sequence>
<gene>
    <name evidence="1" type="ORF">CDES_14405</name>
</gene>
<name>A0A0M3QAF1_9CORY</name>
<dbReference type="Proteomes" id="UP000068067">
    <property type="component" value="Plasmid pCdes2"/>
</dbReference>
<evidence type="ECO:0000313" key="1">
    <source>
        <dbReference type="EMBL" id="ALC07193.1"/>
    </source>
</evidence>
<keyword evidence="1" id="KW-0614">Plasmid</keyword>
<proteinExistence type="predicted"/>
<accession>A0A0M3QAF1</accession>
<dbReference type="EMBL" id="CP009222">
    <property type="protein sequence ID" value="ALC07193.1"/>
    <property type="molecule type" value="Genomic_DNA"/>
</dbReference>
<dbReference type="AlphaFoldDB" id="A0A0M3QAF1"/>